<dbReference type="GO" id="GO:0008013">
    <property type="term" value="F:beta-catenin binding"/>
    <property type="evidence" value="ECO:0007669"/>
    <property type="project" value="TreeGrafter"/>
</dbReference>
<dbReference type="OrthoDB" id="9949162at2759"/>
<evidence type="ECO:0000256" key="7">
    <source>
        <dbReference type="SAM" id="Phobius"/>
    </source>
</evidence>
<dbReference type="FunFam" id="2.60.40.60:FF:000268">
    <property type="entry name" value="Cadherin related family member 4"/>
    <property type="match status" value="1"/>
</dbReference>
<keyword evidence="4 7" id="KW-0472">Membrane</keyword>
<accession>A0A8T2J1E5</accession>
<dbReference type="AlphaFoldDB" id="A0A8T2J1E5"/>
<evidence type="ECO:0000259" key="9">
    <source>
        <dbReference type="PROSITE" id="PS50268"/>
    </source>
</evidence>
<keyword evidence="8" id="KW-0732">Signal</keyword>
<dbReference type="GO" id="GO:0007156">
    <property type="term" value="P:homophilic cell adhesion via plasma membrane adhesion molecules"/>
    <property type="evidence" value="ECO:0007669"/>
    <property type="project" value="InterPro"/>
</dbReference>
<feature type="transmembrane region" description="Helical" evidence="7">
    <location>
        <begin position="682"/>
        <end position="704"/>
    </location>
</feature>
<comment type="caution">
    <text evidence="10">The sequence shown here is derived from an EMBL/GenBank/DDBJ whole genome shotgun (WGS) entry which is preliminary data.</text>
</comment>
<dbReference type="InterPro" id="IPR020894">
    <property type="entry name" value="Cadherin_CS"/>
</dbReference>
<name>A0A8T2J1E5_9PIPI</name>
<feature type="chain" id="PRO_5035856367" description="Cadherin domain-containing protein" evidence="8">
    <location>
        <begin position="19"/>
        <end position="778"/>
    </location>
</feature>
<dbReference type="Gene3D" id="2.60.40.60">
    <property type="entry name" value="Cadherins"/>
    <property type="match status" value="5"/>
</dbReference>
<dbReference type="InterPro" id="IPR002126">
    <property type="entry name" value="Cadherin-like_dom"/>
</dbReference>
<keyword evidence="11" id="KW-1185">Reference proteome</keyword>
<dbReference type="Proteomes" id="UP000812440">
    <property type="component" value="Chromosome 4"/>
</dbReference>
<feature type="signal peptide" evidence="8">
    <location>
        <begin position="1"/>
        <end position="18"/>
    </location>
</feature>
<protein>
    <recommendedName>
        <fullName evidence="9">Cadherin domain-containing protein</fullName>
    </recommendedName>
</protein>
<comment type="subcellular location">
    <subcellularLocation>
        <location evidence="1">Membrane</location>
    </subcellularLocation>
</comment>
<feature type="domain" description="Cadherin" evidence="9">
    <location>
        <begin position="233"/>
        <end position="332"/>
    </location>
</feature>
<keyword evidence="3 5" id="KW-0106">Calcium</keyword>
<dbReference type="InterPro" id="IPR015919">
    <property type="entry name" value="Cadherin-like_sf"/>
</dbReference>
<feature type="domain" description="Cadherin" evidence="9">
    <location>
        <begin position="552"/>
        <end position="657"/>
    </location>
</feature>
<feature type="domain" description="Cadherin" evidence="9">
    <location>
        <begin position="333"/>
        <end position="441"/>
    </location>
</feature>
<feature type="region of interest" description="Disordered" evidence="6">
    <location>
        <begin position="729"/>
        <end position="756"/>
    </location>
</feature>
<evidence type="ECO:0000256" key="8">
    <source>
        <dbReference type="SAM" id="SignalP"/>
    </source>
</evidence>
<gene>
    <name evidence="10" type="ORF">GDO86_007341</name>
</gene>
<dbReference type="PANTHER" id="PTHR24027:SF441">
    <property type="entry name" value="CADHERIN DOMAIN-CONTAINING PROTEIN"/>
    <property type="match status" value="1"/>
</dbReference>
<dbReference type="PRINTS" id="PR00205">
    <property type="entry name" value="CADHERIN"/>
</dbReference>
<dbReference type="SUPFAM" id="SSF49313">
    <property type="entry name" value="Cadherin-like"/>
    <property type="match status" value="5"/>
</dbReference>
<reference evidence="10" key="1">
    <citation type="thesis" date="2020" institute="ProQuest LLC" country="789 East Eisenhower Parkway, Ann Arbor, MI, USA">
        <title>Comparative Genomics and Chromosome Evolution.</title>
        <authorList>
            <person name="Mudd A.B."/>
        </authorList>
    </citation>
    <scope>NUCLEOTIDE SEQUENCE</scope>
    <source>
        <strain evidence="10">Female2</strain>
        <tissue evidence="10">Blood</tissue>
    </source>
</reference>
<dbReference type="GO" id="GO:0005509">
    <property type="term" value="F:calcium ion binding"/>
    <property type="evidence" value="ECO:0007669"/>
    <property type="project" value="UniProtKB-UniRule"/>
</dbReference>
<evidence type="ECO:0000256" key="3">
    <source>
        <dbReference type="ARBA" id="ARBA00022837"/>
    </source>
</evidence>
<proteinExistence type="predicted"/>
<sequence length="778" mass="84972">MGSILHCLLLHLFQTVKGQEFVGLPSTVTLPQSSPQGTLVYEFTLQNCSSLNPQITISQVTPNTNNFNPPTQTFNPPSTYNSQITLSSSVSLNPNLVNQYTLEITGDCGGAVVIGQLFVKINNKILQPECEPKFSSQVGETIQVYSNVPASSSLYTVVLKNPNNSPVTYKIIQPVPSIFNISNGQVMSPAAGFSNAYNTYQLLISVTDVLGNTCNGTLTVNVLPVSYNSINFTVSSKTVTIIENQGPNYIVTVLQAQGNNVVYEMITSTTAYYIESGTGTIRTTYNLDLEKTPGLASSILQVRAYDKYQRTSSATATINITVINANEFPPSCSPAVYATQVPQNTAINRMLVDFTCTDPDANTTKFTYSIIPNANSLYSFRMSGSQLLVNNTLNYDSAEMASVNFQYAATVVVTDNGTPPLTTNIPVFVTVTPVNNYSPVCNGPFAYSVNENAPFGTVVGQLNATDADYKFNNVEYSIQGGANPPVFYINPQSGEIHLLGPLDFEKTTSYSLRIRVVDLNNDVMPDPTNQKTTFCSITINVQDFNDNPPACTPPYYRTTIYSTLATTANVLTLTCSDADDTAVLSYTIVGGNINNRFSMNGNAVRHSPFSYNNDGIYDPLTFELLVQVTDSTTPPQFSTTATVMVIVVPWTTTIPTTTSTTTTQELQTQIVNRTLTYWQPDVWFVVVLTITGALLLAAVSLLVWKLTKGCTSCSQATKEATEPLLQERAMTDIERQGDATGSTQPPARTRRTWPHLPFKPVTGRDYLFNSHTGERRWL</sequence>
<evidence type="ECO:0000256" key="6">
    <source>
        <dbReference type="SAM" id="MobiDB-lite"/>
    </source>
</evidence>
<dbReference type="PROSITE" id="PS00232">
    <property type="entry name" value="CADHERIN_1"/>
    <property type="match status" value="1"/>
</dbReference>
<organism evidence="10 11">
    <name type="scientific">Hymenochirus boettgeri</name>
    <name type="common">Congo dwarf clawed frog</name>
    <dbReference type="NCBI Taxonomy" id="247094"/>
    <lineage>
        <taxon>Eukaryota</taxon>
        <taxon>Metazoa</taxon>
        <taxon>Chordata</taxon>
        <taxon>Craniata</taxon>
        <taxon>Vertebrata</taxon>
        <taxon>Euteleostomi</taxon>
        <taxon>Amphibia</taxon>
        <taxon>Batrachia</taxon>
        <taxon>Anura</taxon>
        <taxon>Pipoidea</taxon>
        <taxon>Pipidae</taxon>
        <taxon>Pipinae</taxon>
        <taxon>Hymenochirus</taxon>
    </lineage>
</organism>
<evidence type="ECO:0000256" key="1">
    <source>
        <dbReference type="ARBA" id="ARBA00004370"/>
    </source>
</evidence>
<evidence type="ECO:0000313" key="11">
    <source>
        <dbReference type="Proteomes" id="UP000812440"/>
    </source>
</evidence>
<dbReference type="FunFam" id="2.60.40.60:FF:000300">
    <property type="entry name" value="Cadherin related family member 4"/>
    <property type="match status" value="1"/>
</dbReference>
<dbReference type="InterPro" id="IPR039808">
    <property type="entry name" value="Cadherin"/>
</dbReference>
<evidence type="ECO:0000256" key="4">
    <source>
        <dbReference type="ARBA" id="ARBA00023136"/>
    </source>
</evidence>
<dbReference type="SMART" id="SM00112">
    <property type="entry name" value="CA"/>
    <property type="match status" value="3"/>
</dbReference>
<keyword evidence="2" id="KW-0677">Repeat</keyword>
<keyword evidence="7" id="KW-0812">Transmembrane</keyword>
<dbReference type="FunFam" id="2.60.40.60:FF:000015">
    <property type="entry name" value="FAT atypical cadherin 1"/>
    <property type="match status" value="1"/>
</dbReference>
<dbReference type="GO" id="GO:0045296">
    <property type="term" value="F:cadherin binding"/>
    <property type="evidence" value="ECO:0007669"/>
    <property type="project" value="TreeGrafter"/>
</dbReference>
<evidence type="ECO:0000256" key="2">
    <source>
        <dbReference type="ARBA" id="ARBA00022737"/>
    </source>
</evidence>
<dbReference type="EMBL" id="JAACNH010000007">
    <property type="protein sequence ID" value="KAG8436196.1"/>
    <property type="molecule type" value="Genomic_DNA"/>
</dbReference>
<feature type="domain" description="Cadherin" evidence="9">
    <location>
        <begin position="441"/>
        <end position="556"/>
    </location>
</feature>
<dbReference type="Pfam" id="PF00028">
    <property type="entry name" value="Cadherin"/>
    <property type="match status" value="1"/>
</dbReference>
<dbReference type="PROSITE" id="PS50268">
    <property type="entry name" value="CADHERIN_2"/>
    <property type="match status" value="4"/>
</dbReference>
<dbReference type="GO" id="GO:0016477">
    <property type="term" value="P:cell migration"/>
    <property type="evidence" value="ECO:0007669"/>
    <property type="project" value="TreeGrafter"/>
</dbReference>
<keyword evidence="7" id="KW-1133">Transmembrane helix</keyword>
<evidence type="ECO:0000313" key="10">
    <source>
        <dbReference type="EMBL" id="KAG8436196.1"/>
    </source>
</evidence>
<dbReference type="GO" id="GO:0016342">
    <property type="term" value="C:catenin complex"/>
    <property type="evidence" value="ECO:0007669"/>
    <property type="project" value="TreeGrafter"/>
</dbReference>
<dbReference type="CDD" id="cd11304">
    <property type="entry name" value="Cadherin_repeat"/>
    <property type="match status" value="3"/>
</dbReference>
<evidence type="ECO:0000256" key="5">
    <source>
        <dbReference type="PROSITE-ProRule" id="PRU00043"/>
    </source>
</evidence>
<dbReference type="PANTHER" id="PTHR24027">
    <property type="entry name" value="CADHERIN-23"/>
    <property type="match status" value="1"/>
</dbReference>